<dbReference type="EMBL" id="JAKFFV010000008">
    <property type="protein sequence ID" value="MCF2499693.1"/>
    <property type="molecule type" value="Genomic_DNA"/>
</dbReference>
<sequence>MAAKLRELPNAGEPNMAEPAAAREITSDKIIELYMHDCLEQNKKPESVYLFCKRHGIVEKEFYKHFSSIEAIEKSVFVSFHRLAVNLMRQSGDMPSLGFRDKLLTYYFTYFEILTANRSYVVFDLKSEKNRLAGLMKLKDFRSQFKSFVNEISEGYLKSKSERIRKAQQDALEEGAWIQFMVTLKFWLDDESIGFEKTDLFIEKSIRATFDLIDITPLESVIDFGKFLIKEKLK</sequence>
<feature type="domain" description="Tetracyclin repressor-like C-terminal" evidence="1">
    <location>
        <begin position="102"/>
        <end position="228"/>
    </location>
</feature>
<dbReference type="AlphaFoldDB" id="A0A9X1QD70"/>
<evidence type="ECO:0000259" key="1">
    <source>
        <dbReference type="Pfam" id="PF17931"/>
    </source>
</evidence>
<dbReference type="Pfam" id="PF17931">
    <property type="entry name" value="TetR_C_23"/>
    <property type="match status" value="1"/>
</dbReference>
<proteinExistence type="predicted"/>
<evidence type="ECO:0000313" key="4">
    <source>
        <dbReference type="Proteomes" id="UP001055420"/>
    </source>
</evidence>
<evidence type="ECO:0000313" key="2">
    <source>
        <dbReference type="EMBL" id="MCF2499693.1"/>
    </source>
</evidence>
<dbReference type="EMBL" id="CP098805">
    <property type="protein sequence ID" value="USJ30320.1"/>
    <property type="molecule type" value="Genomic_DNA"/>
</dbReference>
<accession>A0A9X1QD70</accession>
<dbReference type="InterPro" id="IPR041673">
    <property type="entry name" value="TetR_C_23"/>
</dbReference>
<gene>
    <name evidence="2" type="ORF">L0661_15340</name>
    <name evidence="3" type="ORF">NFI80_20960</name>
</gene>
<protein>
    <submittedName>
        <fullName evidence="3">TetR family transcriptional regulator C-terminal domain-containing protein</fullName>
    </submittedName>
    <submittedName>
        <fullName evidence="2">TetR/AcrR family transcriptional regulator</fullName>
    </submittedName>
</protein>
<dbReference type="RefSeq" id="WP_235166184.1">
    <property type="nucleotide sequence ID" value="NZ_CP098805.1"/>
</dbReference>
<dbReference type="InterPro" id="IPR036271">
    <property type="entry name" value="Tet_transcr_reg_TetR-rel_C_sf"/>
</dbReference>
<organism evidence="2 5">
    <name type="scientific">Dyadobacter chenhuakuii</name>
    <dbReference type="NCBI Taxonomy" id="2909339"/>
    <lineage>
        <taxon>Bacteria</taxon>
        <taxon>Pseudomonadati</taxon>
        <taxon>Bacteroidota</taxon>
        <taxon>Cytophagia</taxon>
        <taxon>Cytophagales</taxon>
        <taxon>Spirosomataceae</taxon>
        <taxon>Dyadobacter</taxon>
    </lineage>
</organism>
<dbReference type="Proteomes" id="UP001055420">
    <property type="component" value="Chromosome"/>
</dbReference>
<evidence type="ECO:0000313" key="5">
    <source>
        <dbReference type="Proteomes" id="UP001139411"/>
    </source>
</evidence>
<evidence type="ECO:0000313" key="3">
    <source>
        <dbReference type="EMBL" id="USJ30320.1"/>
    </source>
</evidence>
<reference evidence="2" key="1">
    <citation type="submission" date="2022-01" db="EMBL/GenBank/DDBJ databases">
        <title>Novel species in genus Dyadobacter.</title>
        <authorList>
            <person name="Ma C."/>
        </authorList>
    </citation>
    <scope>NUCLEOTIDE SEQUENCE</scope>
    <source>
        <strain evidence="3">CY22</strain>
        <strain evidence="2">CY357</strain>
    </source>
</reference>
<name>A0A9X1QD70_9BACT</name>
<dbReference type="SUPFAM" id="SSF48498">
    <property type="entry name" value="Tetracyclin repressor-like, C-terminal domain"/>
    <property type="match status" value="1"/>
</dbReference>
<dbReference type="Gene3D" id="1.10.357.10">
    <property type="entry name" value="Tetracycline Repressor, domain 2"/>
    <property type="match status" value="1"/>
</dbReference>
<dbReference type="Proteomes" id="UP001139411">
    <property type="component" value="Unassembled WGS sequence"/>
</dbReference>
<keyword evidence="4" id="KW-1185">Reference proteome</keyword>